<dbReference type="PANTHER" id="PTHR40690">
    <property type="entry name" value="GLL3100 PROTEIN"/>
    <property type="match status" value="1"/>
</dbReference>
<organism evidence="3 4">
    <name type="scientific">Photobacterium profundum (strain SS9)</name>
    <dbReference type="NCBI Taxonomy" id="298386"/>
    <lineage>
        <taxon>Bacteria</taxon>
        <taxon>Pseudomonadati</taxon>
        <taxon>Pseudomonadota</taxon>
        <taxon>Gammaproteobacteria</taxon>
        <taxon>Vibrionales</taxon>
        <taxon>Vibrionaceae</taxon>
        <taxon>Photobacterium</taxon>
    </lineage>
</organism>
<dbReference type="EMBL" id="CR378680">
    <property type="protein sequence ID" value="CAG23699.1"/>
    <property type="molecule type" value="Genomic_DNA"/>
</dbReference>
<evidence type="ECO:0000259" key="2">
    <source>
        <dbReference type="Pfam" id="PF17396"/>
    </source>
</evidence>
<dbReference type="InterPro" id="IPR035086">
    <property type="entry name" value="DgcN-like_C"/>
</dbReference>
<dbReference type="HOGENOM" id="CLU_059741_0_1_6"/>
<dbReference type="AlphaFoldDB" id="Q6LG81"/>
<dbReference type="Proteomes" id="UP000000593">
    <property type="component" value="Chromosome 2"/>
</dbReference>
<dbReference type="InterPro" id="IPR027417">
    <property type="entry name" value="P-loop_NTPase"/>
</dbReference>
<dbReference type="Pfam" id="PF07755">
    <property type="entry name" value="DUF1611"/>
    <property type="match status" value="1"/>
</dbReference>
<dbReference type="Gene3D" id="3.40.50.300">
    <property type="entry name" value="P-loop containing nucleotide triphosphate hydrolases"/>
    <property type="match status" value="1"/>
</dbReference>
<dbReference type="SUPFAM" id="SSF52540">
    <property type="entry name" value="P-loop containing nucleoside triphosphate hydrolases"/>
    <property type="match status" value="1"/>
</dbReference>
<gene>
    <name evidence="3" type="primary">PF0030</name>
    <name evidence="3" type="ordered locus">PBPRB1849</name>
</gene>
<dbReference type="Gene3D" id="3.40.50.720">
    <property type="entry name" value="NAD(P)-binding Rossmann-like Domain"/>
    <property type="match status" value="1"/>
</dbReference>
<dbReference type="InterPro" id="IPR035402">
    <property type="entry name" value="DgcN-like_N"/>
</dbReference>
<sequence length="424" mass="45397">MSIITRRPLNSPHIAAAGSLTTPSNPSSTPLSISPYLLFTTPELAARDELMIPVQLRSHGKQARVSTAVVYCEANFGAIDGKTANGLVRHSEKYKILSVIDSEKAGLDAGMVLDNAPNAIPICRDLADSLAQAGSLPDYFIFGMAPSSGMLSTLERGIVLEAINLGMNIVNGLHEFLNDDPLFVAASKENNVEIIDVRKPRAKKDLRIFSGRIAEVTCPRIAVLGTDCAIGKRTTATILASTLRERGMNVVMIGTGQTGLIQGARYGIALDAVPSQFCAGELEALIVEAFESENPDVIIIEGQGALSHPAFSTTSFILRGSCPNGVILQHAPGRTHRCDFEQMVMPTPATEINLIQTFADTQVIGLTINHENMTDAEVSTAIASYEDELGIPVTDALTRSPEHLVQMVLSAFPEFEKKLTACAL</sequence>
<evidence type="ECO:0000313" key="3">
    <source>
        <dbReference type="EMBL" id="CAG23699.1"/>
    </source>
</evidence>
<evidence type="ECO:0000313" key="4">
    <source>
        <dbReference type="Proteomes" id="UP000000593"/>
    </source>
</evidence>
<dbReference type="Pfam" id="PF17396">
    <property type="entry name" value="DUF1611_N"/>
    <property type="match status" value="1"/>
</dbReference>
<accession>Q6LG81</accession>
<evidence type="ECO:0000259" key="1">
    <source>
        <dbReference type="Pfam" id="PF07755"/>
    </source>
</evidence>
<feature type="domain" description="D-glutamate N-acetyltransferase-like N-terminal" evidence="2">
    <location>
        <begin position="103"/>
        <end position="200"/>
    </location>
</feature>
<proteinExistence type="predicted"/>
<dbReference type="KEGG" id="ppr:PBPRB1849"/>
<dbReference type="STRING" id="298386.PBPRB1849"/>
<dbReference type="InterPro" id="IPR011669">
    <property type="entry name" value="DgcN-like"/>
</dbReference>
<dbReference type="eggNOG" id="COG3367">
    <property type="taxonomic scope" value="Bacteria"/>
</dbReference>
<name>Q6LG81_PHOPR</name>
<feature type="domain" description="D-glutamate N-acetyltransferase-like C-terminal" evidence="1">
    <location>
        <begin position="208"/>
        <end position="405"/>
    </location>
</feature>
<reference evidence="4" key="1">
    <citation type="journal article" date="2005" name="Science">
        <title>Life at depth: Photobacterium profundum genome sequence and expression analysis.</title>
        <authorList>
            <person name="Vezzi A."/>
            <person name="Campanaro S."/>
            <person name="D'Angelo M."/>
            <person name="Simonato F."/>
            <person name="Vitulo N."/>
            <person name="Lauro F.M."/>
            <person name="Cestaro A."/>
            <person name="Malacrida G."/>
            <person name="Simionati B."/>
            <person name="Cannata N."/>
            <person name="Romualdi C."/>
            <person name="Bartlett D.H."/>
            <person name="Valle G."/>
        </authorList>
    </citation>
    <scope>NUCLEOTIDE SEQUENCE [LARGE SCALE GENOMIC DNA]</scope>
    <source>
        <strain evidence="4">ATCC BAA-1253 / SS9</strain>
    </source>
</reference>
<keyword evidence="4" id="KW-1185">Reference proteome</keyword>
<dbReference type="PANTHER" id="PTHR40690:SF1">
    <property type="entry name" value="DUF1611 DOMAIN-CONTAINING PROTEIN"/>
    <property type="match status" value="1"/>
</dbReference>
<protein>
    <recommendedName>
        <fullName evidence="5">EBNA-1 nuclear protein</fullName>
    </recommendedName>
</protein>
<evidence type="ECO:0008006" key="5">
    <source>
        <dbReference type="Google" id="ProtNLM"/>
    </source>
</evidence>